<dbReference type="EC" id="2.4.-.-" evidence="4"/>
<keyword evidence="2 4" id="KW-0808">Transferase</keyword>
<dbReference type="Gene3D" id="3.40.50.2000">
    <property type="entry name" value="Glycogen Phosphorylase B"/>
    <property type="match status" value="2"/>
</dbReference>
<feature type="domain" description="Glycosyl transferase family 1" evidence="3">
    <location>
        <begin position="207"/>
        <end position="344"/>
    </location>
</feature>
<dbReference type="Pfam" id="PF00534">
    <property type="entry name" value="Glycos_transf_1"/>
    <property type="match status" value="1"/>
</dbReference>
<accession>A0ABZ2FET2</accession>
<keyword evidence="5" id="KW-1185">Reference proteome</keyword>
<reference evidence="4 5" key="1">
    <citation type="submission" date="2022-09" db="EMBL/GenBank/DDBJ databases">
        <title>Complete genome sequence of Janibacter terrae strain COS04-44, PCL-degrading bacteria isolated from oil spilled coast.</title>
        <authorList>
            <person name="Park H."/>
            <person name="Kim J.Y."/>
            <person name="An S.H."/>
            <person name="Lee C.M."/>
            <person name="Weon H.-Y."/>
        </authorList>
    </citation>
    <scope>NUCLEOTIDE SEQUENCE [LARGE SCALE GENOMIC DNA]</scope>
    <source>
        <strain evidence="4 5">COS04-44</strain>
    </source>
</reference>
<dbReference type="Proteomes" id="UP001381003">
    <property type="component" value="Chromosome"/>
</dbReference>
<dbReference type="InterPro" id="IPR001296">
    <property type="entry name" value="Glyco_trans_1"/>
</dbReference>
<dbReference type="PANTHER" id="PTHR12526:SF510">
    <property type="entry name" value="D-INOSITOL 3-PHOSPHATE GLYCOSYLTRANSFERASE"/>
    <property type="match status" value="1"/>
</dbReference>
<dbReference type="PANTHER" id="PTHR12526">
    <property type="entry name" value="GLYCOSYLTRANSFERASE"/>
    <property type="match status" value="1"/>
</dbReference>
<proteinExistence type="predicted"/>
<keyword evidence="1 4" id="KW-0328">Glycosyltransferase</keyword>
<sequence>MIPTVQIATGYFDWFSGYQEIGLARALSQHAHVRVLAGDRVNPIFSDQHLADIGINRRYPTGTTREQGVEVTRVRTVERGSMLWSSDAIRYYRRSTSDLTIQVMPGQILPALASVGPRRGTRVALYGDNAAMYATLSPWQARTKLLAFGVSKGLLYRLVNARSTASYGYTPNTITRLKFTTGKTTMELLPLAYDDTVFTVSPQARLEIRRRHSFGDRDTVIVAAGKIQPQKRLDVLVESVAQLLPTHPGLRLMIVGMDQSTVARELERQVHDRGLGSVTRFLPFVGAQELNEIFNAADLGVWPAMPAITIQQAMGTGLRVLVPENDLVSHLVRSAVSGSTYRPSATDAGPLTGALADCLASAPALGDRRATAAANSWLSTSAVADRLLSLIPRANLSRA</sequence>
<dbReference type="EMBL" id="CP104874">
    <property type="protein sequence ID" value="WWF05646.1"/>
    <property type="molecule type" value="Genomic_DNA"/>
</dbReference>
<evidence type="ECO:0000256" key="2">
    <source>
        <dbReference type="ARBA" id="ARBA00022679"/>
    </source>
</evidence>
<protein>
    <submittedName>
        <fullName evidence="4">Glycosyltransferase</fullName>
        <ecNumber evidence="4">2.4.-.-</ecNumber>
    </submittedName>
</protein>
<gene>
    <name evidence="4" type="ORF">N5P18_01885</name>
</gene>
<dbReference type="RefSeq" id="WP_338538506.1">
    <property type="nucleotide sequence ID" value="NZ_CP104874.1"/>
</dbReference>
<dbReference type="GO" id="GO:0016757">
    <property type="term" value="F:glycosyltransferase activity"/>
    <property type="evidence" value="ECO:0007669"/>
    <property type="project" value="UniProtKB-KW"/>
</dbReference>
<dbReference type="SUPFAM" id="SSF53756">
    <property type="entry name" value="UDP-Glycosyltransferase/glycogen phosphorylase"/>
    <property type="match status" value="1"/>
</dbReference>
<evidence type="ECO:0000256" key="1">
    <source>
        <dbReference type="ARBA" id="ARBA00022676"/>
    </source>
</evidence>
<organism evidence="4 5">
    <name type="scientific">Janibacter terrae</name>
    <dbReference type="NCBI Taxonomy" id="103817"/>
    <lineage>
        <taxon>Bacteria</taxon>
        <taxon>Bacillati</taxon>
        <taxon>Actinomycetota</taxon>
        <taxon>Actinomycetes</taxon>
        <taxon>Micrococcales</taxon>
        <taxon>Intrasporangiaceae</taxon>
        <taxon>Janibacter</taxon>
    </lineage>
</organism>
<evidence type="ECO:0000313" key="5">
    <source>
        <dbReference type="Proteomes" id="UP001381003"/>
    </source>
</evidence>
<evidence type="ECO:0000313" key="4">
    <source>
        <dbReference type="EMBL" id="WWF05646.1"/>
    </source>
</evidence>
<name>A0ABZ2FET2_9MICO</name>
<evidence type="ECO:0000259" key="3">
    <source>
        <dbReference type="Pfam" id="PF00534"/>
    </source>
</evidence>